<dbReference type="EMBL" id="CP049933">
    <property type="protein sequence ID" value="QIM17518.1"/>
    <property type="molecule type" value="Genomic_DNA"/>
</dbReference>
<feature type="region of interest" description="Disordered" evidence="1">
    <location>
        <begin position="1"/>
        <end position="21"/>
    </location>
</feature>
<gene>
    <name evidence="3" type="ORF">G7066_00145</name>
</gene>
<evidence type="ECO:0000256" key="1">
    <source>
        <dbReference type="SAM" id="MobiDB-lite"/>
    </source>
</evidence>
<protein>
    <submittedName>
        <fullName evidence="3">DUF4097 domain-containing protein</fullName>
    </submittedName>
</protein>
<keyword evidence="2" id="KW-0472">Membrane</keyword>
<evidence type="ECO:0000313" key="4">
    <source>
        <dbReference type="Proteomes" id="UP000503441"/>
    </source>
</evidence>
<feature type="compositionally biased region" description="Pro residues" evidence="1">
    <location>
        <begin position="1"/>
        <end position="14"/>
    </location>
</feature>
<keyword evidence="2" id="KW-0812">Transmembrane</keyword>
<organism evidence="3 4">
    <name type="scientific">Leucobacter coleopterorum</name>
    <dbReference type="NCBI Taxonomy" id="2714933"/>
    <lineage>
        <taxon>Bacteria</taxon>
        <taxon>Bacillati</taxon>
        <taxon>Actinomycetota</taxon>
        <taxon>Actinomycetes</taxon>
        <taxon>Micrococcales</taxon>
        <taxon>Microbacteriaceae</taxon>
        <taxon>Leucobacter</taxon>
    </lineage>
</organism>
<evidence type="ECO:0000256" key="2">
    <source>
        <dbReference type="SAM" id="Phobius"/>
    </source>
</evidence>
<dbReference type="Proteomes" id="UP000503441">
    <property type="component" value="Chromosome"/>
</dbReference>
<name>A0ABX6JT97_9MICO</name>
<feature type="transmembrane region" description="Helical" evidence="2">
    <location>
        <begin position="24"/>
        <end position="48"/>
    </location>
</feature>
<accession>A0ABX6JT97</accession>
<sequence length="284" mass="29024">MSTTPTPTPTPTPTETPSRASRPIMITTAVVGGFALLTVGSSAAIAALSTGASDDGSLYTSNATVDTWITGIDIDANAANFTLAYGDVGEATLEAKGPRASKWRLYTEGNDLKIESPRGFFSACMLGCARGGDTVTLTLPKELEERALDLDASLGAGKLSADGRFGDFDLDMSAGKVVFSGAARSLDVEMSAGAFSGSVSGVREASFNVSAGSAKAELSGDAPREVDVEVSAGSVDLSLPDVAYRVDTDVSAGSVNNKLRTNPTSKHLISVETSAGSVTLRPGN</sequence>
<evidence type="ECO:0000313" key="3">
    <source>
        <dbReference type="EMBL" id="QIM17518.1"/>
    </source>
</evidence>
<keyword evidence="4" id="KW-1185">Reference proteome</keyword>
<proteinExistence type="predicted"/>
<reference evidence="3 4" key="1">
    <citation type="submission" date="2020-03" db="EMBL/GenBank/DDBJ databases">
        <title>Leucobacter sp. nov., isolated from beetles.</title>
        <authorList>
            <person name="Hyun D.-W."/>
            <person name="Bae J.-W."/>
        </authorList>
    </citation>
    <scope>NUCLEOTIDE SEQUENCE [LARGE SCALE GENOMIC DNA]</scope>
    <source>
        <strain evidence="3 4">HDW9A</strain>
    </source>
</reference>
<keyword evidence="2" id="KW-1133">Transmembrane helix</keyword>